<organism evidence="2 3">
    <name type="scientific">Lactiplantibacillus pentosus</name>
    <name type="common">Lactobacillus pentosus</name>
    <dbReference type="NCBI Taxonomy" id="1589"/>
    <lineage>
        <taxon>Bacteria</taxon>
        <taxon>Bacillati</taxon>
        <taxon>Bacillota</taxon>
        <taxon>Bacilli</taxon>
        <taxon>Lactobacillales</taxon>
        <taxon>Lactobacillaceae</taxon>
        <taxon>Lactiplantibacillus</taxon>
    </lineage>
</organism>
<feature type="transmembrane region" description="Helical" evidence="1">
    <location>
        <begin position="105"/>
        <end position="126"/>
    </location>
</feature>
<evidence type="ECO:0000313" key="2">
    <source>
        <dbReference type="EMBL" id="MDT6989343.1"/>
    </source>
</evidence>
<sequence>MTKRHTLPITLQLLSLLNTLILVYAWSRSLLGRPLPLGNQQMTWWGLIYWTSATILLLGGPWLANRLALEPFDYLRMTTHLAAGWLGYQILLLVVPVWFQPANSGLVSGVAFGLIGGLCMDMPRNLGWGVRISWTFKSPVVWHKTNWFVGLLLLLASYGMVAIGWLWPVAFPWYLLISVIGILLLAVGYAWYLNHQ</sequence>
<feature type="transmembrane region" description="Helical" evidence="1">
    <location>
        <begin position="81"/>
        <end position="99"/>
    </location>
</feature>
<accession>A0AAW8VVQ4</accession>
<reference evidence="2" key="1">
    <citation type="submission" date="2023-08" db="EMBL/GenBank/DDBJ databases">
        <authorList>
            <person name="Page C.A."/>
            <person name="Perez-Diaz I.M."/>
        </authorList>
    </citation>
    <scope>NUCLEOTIDE SEQUENCE</scope>
    <source>
        <strain evidence="2">7.8.46</strain>
    </source>
</reference>
<feature type="transmembrane region" description="Helical" evidence="1">
    <location>
        <begin position="7"/>
        <end position="27"/>
    </location>
</feature>
<keyword evidence="1" id="KW-0472">Membrane</keyword>
<dbReference type="AlphaFoldDB" id="A0AAW8VVQ4"/>
<feature type="transmembrane region" description="Helical" evidence="1">
    <location>
        <begin position="147"/>
        <end position="167"/>
    </location>
</feature>
<dbReference type="InterPro" id="IPR025962">
    <property type="entry name" value="SdpI/YhfL"/>
</dbReference>
<dbReference type="EMBL" id="JAVLAQ010000001">
    <property type="protein sequence ID" value="MDT6989343.1"/>
    <property type="molecule type" value="Genomic_DNA"/>
</dbReference>
<dbReference type="Proteomes" id="UP001267003">
    <property type="component" value="Unassembled WGS sequence"/>
</dbReference>
<dbReference type="RefSeq" id="WP_253956407.1">
    <property type="nucleotide sequence ID" value="NZ_JAGXBR010000016.1"/>
</dbReference>
<comment type="caution">
    <text evidence="2">The sequence shown here is derived from an EMBL/GenBank/DDBJ whole genome shotgun (WGS) entry which is preliminary data.</text>
</comment>
<dbReference type="Pfam" id="PF13630">
    <property type="entry name" value="SdpI"/>
    <property type="match status" value="1"/>
</dbReference>
<evidence type="ECO:0000313" key="3">
    <source>
        <dbReference type="Proteomes" id="UP001267003"/>
    </source>
</evidence>
<keyword evidence="1" id="KW-1133">Transmembrane helix</keyword>
<evidence type="ECO:0000256" key="1">
    <source>
        <dbReference type="SAM" id="Phobius"/>
    </source>
</evidence>
<name>A0AAW8VVQ4_LACPE</name>
<protein>
    <submittedName>
        <fullName evidence="2">SdpI family protein</fullName>
    </submittedName>
</protein>
<proteinExistence type="predicted"/>
<feature type="transmembrane region" description="Helical" evidence="1">
    <location>
        <begin position="47"/>
        <end position="69"/>
    </location>
</feature>
<feature type="transmembrane region" description="Helical" evidence="1">
    <location>
        <begin position="173"/>
        <end position="193"/>
    </location>
</feature>
<keyword evidence="1" id="KW-0812">Transmembrane</keyword>
<gene>
    <name evidence="2" type="ORF">RI536_04410</name>
</gene>